<keyword evidence="9" id="KW-1185">Reference proteome</keyword>
<name>W4L7X3_9BACT</name>
<comment type="cofactor">
    <cofactor evidence="1">
        <name>Mn(2+)</name>
        <dbReference type="ChEBI" id="CHEBI:29035"/>
    </cofactor>
</comment>
<comment type="caution">
    <text evidence="8">The sequence shown here is derived from an EMBL/GenBank/DDBJ whole genome shotgun (WGS) entry which is preliminary data.</text>
</comment>
<dbReference type="PROSITE" id="PS51462">
    <property type="entry name" value="NUDIX"/>
    <property type="match status" value="1"/>
</dbReference>
<evidence type="ECO:0000256" key="5">
    <source>
        <dbReference type="ARBA" id="ARBA00022842"/>
    </source>
</evidence>
<proteinExistence type="predicted"/>
<keyword evidence="6" id="KW-0464">Manganese</keyword>
<dbReference type="Gene3D" id="3.90.79.10">
    <property type="entry name" value="Nucleoside Triphosphate Pyrophosphohydrolase"/>
    <property type="match status" value="1"/>
</dbReference>
<accession>W4L7X3</accession>
<feature type="domain" description="Nudix hydrolase" evidence="7">
    <location>
        <begin position="22"/>
        <end position="161"/>
    </location>
</feature>
<organism evidence="8 9">
    <name type="scientific">Candidatus Entotheonella gemina</name>
    <dbReference type="NCBI Taxonomy" id="1429439"/>
    <lineage>
        <taxon>Bacteria</taxon>
        <taxon>Pseudomonadati</taxon>
        <taxon>Nitrospinota/Tectimicrobiota group</taxon>
        <taxon>Candidatus Tectimicrobiota</taxon>
        <taxon>Candidatus Entotheonellia</taxon>
        <taxon>Candidatus Entotheonellales</taxon>
        <taxon>Candidatus Entotheonellaceae</taxon>
        <taxon>Candidatus Entotheonella</taxon>
    </lineage>
</organism>
<dbReference type="EMBL" id="AZHX01002518">
    <property type="protein sequence ID" value="ETW94137.1"/>
    <property type="molecule type" value="Genomic_DNA"/>
</dbReference>
<dbReference type="InterPro" id="IPR000086">
    <property type="entry name" value="NUDIX_hydrolase_dom"/>
</dbReference>
<evidence type="ECO:0000256" key="6">
    <source>
        <dbReference type="ARBA" id="ARBA00023211"/>
    </source>
</evidence>
<dbReference type="PANTHER" id="PTHR12992:SF11">
    <property type="entry name" value="MITOCHONDRIAL COENZYME A DIPHOSPHATASE NUDT8"/>
    <property type="match status" value="1"/>
</dbReference>
<dbReference type="Pfam" id="PF00293">
    <property type="entry name" value="NUDIX"/>
    <property type="match status" value="1"/>
</dbReference>
<dbReference type="PANTHER" id="PTHR12992">
    <property type="entry name" value="NUDIX HYDROLASE"/>
    <property type="match status" value="1"/>
</dbReference>
<reference evidence="8 9" key="1">
    <citation type="journal article" date="2014" name="Nature">
        <title>An environmental bacterial taxon with a large and distinct metabolic repertoire.</title>
        <authorList>
            <person name="Wilson M.C."/>
            <person name="Mori T."/>
            <person name="Ruckert C."/>
            <person name="Uria A.R."/>
            <person name="Helf M.J."/>
            <person name="Takada K."/>
            <person name="Gernert C."/>
            <person name="Steffens U.A."/>
            <person name="Heycke N."/>
            <person name="Schmitt S."/>
            <person name="Rinke C."/>
            <person name="Helfrich E.J."/>
            <person name="Brachmann A.O."/>
            <person name="Gurgui C."/>
            <person name="Wakimoto T."/>
            <person name="Kracht M."/>
            <person name="Crusemann M."/>
            <person name="Hentschel U."/>
            <person name="Abe I."/>
            <person name="Matsunaga S."/>
            <person name="Kalinowski J."/>
            <person name="Takeyama H."/>
            <person name="Piel J."/>
        </authorList>
    </citation>
    <scope>NUCLEOTIDE SEQUENCE [LARGE SCALE GENOMIC DNA]</scope>
    <source>
        <strain evidence="9">TSY2</strain>
    </source>
</reference>
<gene>
    <name evidence="8" type="ORF">ETSY2_50260</name>
</gene>
<evidence type="ECO:0000256" key="1">
    <source>
        <dbReference type="ARBA" id="ARBA00001936"/>
    </source>
</evidence>
<dbReference type="GO" id="GO:0010945">
    <property type="term" value="F:coenzyme A diphosphatase activity"/>
    <property type="evidence" value="ECO:0007669"/>
    <property type="project" value="InterPro"/>
</dbReference>
<keyword evidence="5" id="KW-0460">Magnesium</keyword>
<dbReference type="CDD" id="cd03426">
    <property type="entry name" value="NUDIX_CoAse_Nudt7"/>
    <property type="match status" value="1"/>
</dbReference>
<protein>
    <recommendedName>
        <fullName evidence="7">Nudix hydrolase domain-containing protein</fullName>
    </recommendedName>
</protein>
<keyword evidence="4" id="KW-0378">Hydrolase</keyword>
<evidence type="ECO:0000256" key="3">
    <source>
        <dbReference type="ARBA" id="ARBA00022723"/>
    </source>
</evidence>
<sequence>MAAHIQQMLQAYTPSELSVPSRKLAGVLAPLYVHEGEYRMVFTKRSDRMLHHRGQISFPGGGHESADDSLLDTALRESDEEIGLNPEHVTVLGQLDDLLTTGSNYLIRPYVGLIPYPYPFELDKRETDYLIEVPLHFLRQHNPPCQITREHEGRIVESFFFDYEGHVIWGATGKILKRFLDLLDRHNTDM</sequence>
<dbReference type="Proteomes" id="UP000019140">
    <property type="component" value="Unassembled WGS sequence"/>
</dbReference>
<dbReference type="AlphaFoldDB" id="W4L7X3"/>
<evidence type="ECO:0000256" key="2">
    <source>
        <dbReference type="ARBA" id="ARBA00001946"/>
    </source>
</evidence>
<evidence type="ECO:0000259" key="7">
    <source>
        <dbReference type="PROSITE" id="PS51462"/>
    </source>
</evidence>
<evidence type="ECO:0000313" key="9">
    <source>
        <dbReference type="Proteomes" id="UP000019140"/>
    </source>
</evidence>
<dbReference type="SUPFAM" id="SSF55811">
    <property type="entry name" value="Nudix"/>
    <property type="match status" value="1"/>
</dbReference>
<evidence type="ECO:0000313" key="8">
    <source>
        <dbReference type="EMBL" id="ETW94137.1"/>
    </source>
</evidence>
<keyword evidence="3" id="KW-0479">Metal-binding</keyword>
<dbReference type="GO" id="GO:0046872">
    <property type="term" value="F:metal ion binding"/>
    <property type="evidence" value="ECO:0007669"/>
    <property type="project" value="UniProtKB-KW"/>
</dbReference>
<dbReference type="InterPro" id="IPR015797">
    <property type="entry name" value="NUDIX_hydrolase-like_dom_sf"/>
</dbReference>
<dbReference type="HOGENOM" id="CLU_040940_5_3_7"/>
<comment type="cofactor">
    <cofactor evidence="2">
        <name>Mg(2+)</name>
        <dbReference type="ChEBI" id="CHEBI:18420"/>
    </cofactor>
</comment>
<evidence type="ECO:0000256" key="4">
    <source>
        <dbReference type="ARBA" id="ARBA00022801"/>
    </source>
</evidence>
<dbReference type="InterPro" id="IPR045121">
    <property type="entry name" value="CoAse"/>
</dbReference>